<dbReference type="PANTHER" id="PTHR22807">
    <property type="entry name" value="NOP2 YEAST -RELATED NOL1/NOP2/FMU SUN DOMAIN-CONTAINING"/>
    <property type="match status" value="1"/>
</dbReference>
<evidence type="ECO:0000256" key="3">
    <source>
        <dbReference type="ARBA" id="ARBA00022691"/>
    </source>
</evidence>
<dbReference type="InterPro" id="IPR048889">
    <property type="entry name" value="NSUN5_RCM1_N"/>
</dbReference>
<dbReference type="InterPro" id="IPR029063">
    <property type="entry name" value="SAM-dependent_MTases_sf"/>
</dbReference>
<dbReference type="RefSeq" id="XP_013274981.1">
    <property type="nucleotide sequence ID" value="XM_013419527.1"/>
</dbReference>
<gene>
    <name evidence="8" type="ORF">Z518_02499</name>
</gene>
<evidence type="ECO:0000256" key="1">
    <source>
        <dbReference type="ARBA" id="ARBA00022603"/>
    </source>
</evidence>
<evidence type="ECO:0000313" key="9">
    <source>
        <dbReference type="Proteomes" id="UP000053617"/>
    </source>
</evidence>
<evidence type="ECO:0000259" key="7">
    <source>
        <dbReference type="PROSITE" id="PS51686"/>
    </source>
</evidence>
<accession>A0A0D2JF53</accession>
<dbReference type="GO" id="GO:0003723">
    <property type="term" value="F:RNA binding"/>
    <property type="evidence" value="ECO:0007669"/>
    <property type="project" value="UniProtKB-UniRule"/>
</dbReference>
<dbReference type="EMBL" id="KN847476">
    <property type="protein sequence ID" value="KIX07845.1"/>
    <property type="molecule type" value="Genomic_DNA"/>
</dbReference>
<dbReference type="InterPro" id="IPR023267">
    <property type="entry name" value="RCMT"/>
</dbReference>
<dbReference type="InterPro" id="IPR001678">
    <property type="entry name" value="MeTrfase_RsmB-F_NOP2_dom"/>
</dbReference>
<feature type="domain" description="SAM-dependent MTase RsmB/NOP-type" evidence="7">
    <location>
        <begin position="132"/>
        <end position="511"/>
    </location>
</feature>
<feature type="active site" description="Nucleophile" evidence="5">
    <location>
        <position position="419"/>
    </location>
</feature>
<dbReference type="GO" id="GO:0070475">
    <property type="term" value="P:rRNA base methylation"/>
    <property type="evidence" value="ECO:0007669"/>
    <property type="project" value="TreeGrafter"/>
</dbReference>
<keyword evidence="4 5" id="KW-0694">RNA-binding</keyword>
<dbReference type="InterPro" id="IPR049560">
    <property type="entry name" value="MeTrfase_RsmB-F_NOP2_cat"/>
</dbReference>
<organism evidence="8 9">
    <name type="scientific">Rhinocladiella mackenziei CBS 650.93</name>
    <dbReference type="NCBI Taxonomy" id="1442369"/>
    <lineage>
        <taxon>Eukaryota</taxon>
        <taxon>Fungi</taxon>
        <taxon>Dikarya</taxon>
        <taxon>Ascomycota</taxon>
        <taxon>Pezizomycotina</taxon>
        <taxon>Eurotiomycetes</taxon>
        <taxon>Chaetothyriomycetidae</taxon>
        <taxon>Chaetothyriales</taxon>
        <taxon>Herpotrichiellaceae</taxon>
        <taxon>Rhinocladiella</taxon>
    </lineage>
</organism>
<protein>
    <recommendedName>
        <fullName evidence="7">SAM-dependent MTase RsmB/NOP-type domain-containing protein</fullName>
    </recommendedName>
</protein>
<sequence>MSLYYDAATVLTADVREGSLKSRIYGNKLELKSKPPHVYALVSETAKYDHFLKEVIDNAAFLSHEPKLTPILSLLLVHDYLFSKNGIAASSSHPLRQAIERHKARVQAEFTKARLRRKCATVEDLKKNLLGEYPPSHSSQPRWVRINTLKTTLEEQIAETFGEYKTDLTVREVGESLASAKVLAMDKNIPGLLALPPEADLTKTQAYKDGKIILQDKASCFPAYLLMGEEDDRALIKDCLDSCAAPGNKTSHLAALLARANRAKHTIFACERDPQRSRTLMNMMAKSGADSVTVLAGKDFLTVNPHDPQYEKVTHLLLDPSCSGSGIIGREDVPSLALPLDRRAQRSPTGDVERHSKKRKRGEAEGQTGNAAEDVDLVEETKDIASDQTRLRKLSALQTKIVEHALSFPAARRVTYSTCSVHVEENEAVVSRILASNHAKTQGWRVLRREEQPAGLREWKHRGGSTPETTASGMAFETPPLSRQDLEACIRCHPGHDEGTMGFFLCGFVRSASHEIQYSDDTTESDDGWEGFSD</sequence>
<feature type="region of interest" description="Disordered" evidence="6">
    <location>
        <begin position="338"/>
        <end position="376"/>
    </location>
</feature>
<evidence type="ECO:0000256" key="2">
    <source>
        <dbReference type="ARBA" id="ARBA00022679"/>
    </source>
</evidence>
<name>A0A0D2JF53_9EURO</name>
<dbReference type="Pfam" id="PF21148">
    <property type="entry name" value="NSUN5_fdxn-like"/>
    <property type="match status" value="1"/>
</dbReference>
<dbReference type="AlphaFoldDB" id="A0A0D2JF53"/>
<dbReference type="GeneID" id="25290570"/>
<reference evidence="8 9" key="1">
    <citation type="submission" date="2015-01" db="EMBL/GenBank/DDBJ databases">
        <title>The Genome Sequence of Rhinocladiella mackenzie CBS 650.93.</title>
        <authorList>
            <consortium name="The Broad Institute Genomics Platform"/>
            <person name="Cuomo C."/>
            <person name="de Hoog S."/>
            <person name="Gorbushina A."/>
            <person name="Stielow B."/>
            <person name="Teixiera M."/>
            <person name="Abouelleil A."/>
            <person name="Chapman S.B."/>
            <person name="Priest M."/>
            <person name="Young S.K."/>
            <person name="Wortman J."/>
            <person name="Nusbaum C."/>
            <person name="Birren B."/>
        </authorList>
    </citation>
    <scope>NUCLEOTIDE SEQUENCE [LARGE SCALE GENOMIC DNA]</scope>
    <source>
        <strain evidence="8 9">CBS 650.93</strain>
    </source>
</reference>
<dbReference type="GO" id="GO:0005730">
    <property type="term" value="C:nucleolus"/>
    <property type="evidence" value="ECO:0007669"/>
    <property type="project" value="TreeGrafter"/>
</dbReference>
<feature type="binding site" evidence="5">
    <location>
        <position position="299"/>
    </location>
    <ligand>
        <name>S-adenosyl-L-methionine</name>
        <dbReference type="ChEBI" id="CHEBI:59789"/>
    </ligand>
</feature>
<dbReference type="Gene3D" id="3.30.70.1170">
    <property type="entry name" value="Sun protein, domain 3"/>
    <property type="match status" value="1"/>
</dbReference>
<proteinExistence type="inferred from homology"/>
<keyword evidence="1 5" id="KW-0489">Methyltransferase</keyword>
<dbReference type="SUPFAM" id="SSF53335">
    <property type="entry name" value="S-adenosyl-L-methionine-dependent methyltransferases"/>
    <property type="match status" value="1"/>
</dbReference>
<evidence type="ECO:0000256" key="6">
    <source>
        <dbReference type="SAM" id="MobiDB-lite"/>
    </source>
</evidence>
<feature type="binding site" evidence="5">
    <location>
        <begin position="243"/>
        <end position="249"/>
    </location>
    <ligand>
        <name>S-adenosyl-L-methionine</name>
        <dbReference type="ChEBI" id="CHEBI:59789"/>
    </ligand>
</feature>
<dbReference type="Proteomes" id="UP000053617">
    <property type="component" value="Unassembled WGS sequence"/>
</dbReference>
<dbReference type="Gene3D" id="3.40.50.150">
    <property type="entry name" value="Vaccinia Virus protein VP39"/>
    <property type="match status" value="1"/>
</dbReference>
<dbReference type="Pfam" id="PF01189">
    <property type="entry name" value="Methyltr_RsmB-F"/>
    <property type="match status" value="1"/>
</dbReference>
<dbReference type="PRINTS" id="PR02008">
    <property type="entry name" value="RCMTFAMILY"/>
</dbReference>
<keyword evidence="9" id="KW-1185">Reference proteome</keyword>
<feature type="binding site" evidence="5">
    <location>
        <position position="319"/>
    </location>
    <ligand>
        <name>S-adenosyl-L-methionine</name>
        <dbReference type="ChEBI" id="CHEBI:59789"/>
    </ligand>
</feature>
<dbReference type="InterPro" id="IPR049561">
    <property type="entry name" value="NSUN5_7_fdxn-like"/>
</dbReference>
<dbReference type="HOGENOM" id="CLU_005316_7_4_1"/>
<dbReference type="VEuPathDB" id="FungiDB:Z518_02499"/>
<keyword evidence="2 5" id="KW-0808">Transferase</keyword>
<keyword evidence="3 5" id="KW-0949">S-adenosyl-L-methionine</keyword>
<comment type="similarity">
    <text evidence="5">Belongs to the class I-like SAM-binding methyltransferase superfamily. RsmB/NOP family.</text>
</comment>
<evidence type="ECO:0000256" key="4">
    <source>
        <dbReference type="ARBA" id="ARBA00022884"/>
    </source>
</evidence>
<dbReference type="Pfam" id="PF21153">
    <property type="entry name" value="NSUN5_N"/>
    <property type="match status" value="1"/>
</dbReference>
<evidence type="ECO:0000256" key="5">
    <source>
        <dbReference type="PROSITE-ProRule" id="PRU01023"/>
    </source>
</evidence>
<dbReference type="STRING" id="1442369.A0A0D2JF53"/>
<dbReference type="GO" id="GO:0008173">
    <property type="term" value="F:RNA methyltransferase activity"/>
    <property type="evidence" value="ECO:0007669"/>
    <property type="project" value="InterPro"/>
</dbReference>
<feature type="binding site" evidence="5">
    <location>
        <position position="271"/>
    </location>
    <ligand>
        <name>S-adenosyl-L-methionine</name>
        <dbReference type="ChEBI" id="CHEBI:59789"/>
    </ligand>
</feature>
<dbReference type="PANTHER" id="PTHR22807:SF4">
    <property type="entry name" value="28S RRNA (CYTOSINE-C(5))-METHYLTRANSFERASE"/>
    <property type="match status" value="1"/>
</dbReference>
<evidence type="ECO:0000313" key="8">
    <source>
        <dbReference type="EMBL" id="KIX07845.1"/>
    </source>
</evidence>
<dbReference type="OrthoDB" id="435282at2759"/>
<dbReference type="PROSITE" id="PS51686">
    <property type="entry name" value="SAM_MT_RSMB_NOP"/>
    <property type="match status" value="1"/>
</dbReference>